<evidence type="ECO:0000313" key="2">
    <source>
        <dbReference type="Proteomes" id="UP000721861"/>
    </source>
</evidence>
<dbReference type="Proteomes" id="UP000721861">
    <property type="component" value="Unassembled WGS sequence"/>
</dbReference>
<gene>
    <name evidence="1" type="ORF">KEM09_21730</name>
</gene>
<protein>
    <submittedName>
        <fullName evidence="1">Uncharacterized protein</fullName>
    </submittedName>
</protein>
<feature type="non-terminal residue" evidence="1">
    <location>
        <position position="1"/>
    </location>
</feature>
<dbReference type="EMBL" id="JAGUCN010000060">
    <property type="protein sequence ID" value="MBS2214041.1"/>
    <property type="molecule type" value="Genomic_DNA"/>
</dbReference>
<organism evidence="1 2">
    <name type="scientific">Carboxylicivirga mesophila</name>
    <dbReference type="NCBI Taxonomy" id="1166478"/>
    <lineage>
        <taxon>Bacteria</taxon>
        <taxon>Pseudomonadati</taxon>
        <taxon>Bacteroidota</taxon>
        <taxon>Bacteroidia</taxon>
        <taxon>Marinilabiliales</taxon>
        <taxon>Marinilabiliaceae</taxon>
        <taxon>Carboxylicivirga</taxon>
    </lineage>
</organism>
<sequence>IQNSPLFFHNFRLKLTIYKRSESEILRRTQVIRDPAICYCSHAQIITKLQNTAVAMRKPLQVCKTLL</sequence>
<comment type="caution">
    <text evidence="1">The sequence shown here is derived from an EMBL/GenBank/DDBJ whole genome shotgun (WGS) entry which is preliminary data.</text>
</comment>
<accession>A0ABS5KG87</accession>
<dbReference type="RefSeq" id="WP_212232047.1">
    <property type="nucleotide sequence ID" value="NZ_JAGUCN010000060.1"/>
</dbReference>
<evidence type="ECO:0000313" key="1">
    <source>
        <dbReference type="EMBL" id="MBS2214041.1"/>
    </source>
</evidence>
<reference evidence="1 2" key="1">
    <citation type="journal article" date="2014" name="Int. J. Syst. Evol. Microbiol.">
        <title>Carboxylicivirga gen. nov. in the family Marinilabiliaceae with two novel species, Carboxylicivirga mesophila sp. nov. and Carboxylicivirga taeanensis sp. nov., and reclassification of Cytophaga fermentans as Saccharicrinis fermentans gen. nov., comb. nov.</title>
        <authorList>
            <person name="Yang S.H."/>
            <person name="Seo H.S."/>
            <person name="Woo J.H."/>
            <person name="Oh H.M."/>
            <person name="Jang H."/>
            <person name="Lee J.H."/>
            <person name="Kim S.J."/>
            <person name="Kwon K.K."/>
        </authorList>
    </citation>
    <scope>NUCLEOTIDE SEQUENCE [LARGE SCALE GENOMIC DNA]</scope>
    <source>
        <strain evidence="1 2">JCM 18290</strain>
    </source>
</reference>
<keyword evidence="2" id="KW-1185">Reference proteome</keyword>
<name>A0ABS5KG87_9BACT</name>
<proteinExistence type="predicted"/>